<dbReference type="InterPro" id="IPR007733">
    <property type="entry name" value="Agouti"/>
</dbReference>
<comment type="caution">
    <text evidence="6">The sequence shown here is derived from an EMBL/GenBank/DDBJ whole genome shotgun (WGS) entry which is preliminary data.</text>
</comment>
<dbReference type="PANTHER" id="PTHR16551">
    <property type="entry name" value="AGOUTI RELATED"/>
    <property type="match status" value="1"/>
</dbReference>
<dbReference type="Proteomes" id="UP000438429">
    <property type="component" value="Unassembled WGS sequence"/>
</dbReference>
<evidence type="ECO:0000313" key="7">
    <source>
        <dbReference type="Proteomes" id="UP000438429"/>
    </source>
</evidence>
<accession>A0A6A4S9I5</accession>
<dbReference type="GO" id="GO:0009755">
    <property type="term" value="P:hormone-mediated signaling pathway"/>
    <property type="evidence" value="ECO:0007669"/>
    <property type="project" value="InterPro"/>
</dbReference>
<protein>
    <recommendedName>
        <fullName evidence="8">Agouti domain-containing protein</fullName>
    </recommendedName>
</protein>
<dbReference type="GO" id="GO:0070996">
    <property type="term" value="F:type 1 melanocortin receptor binding"/>
    <property type="evidence" value="ECO:0007669"/>
    <property type="project" value="TreeGrafter"/>
</dbReference>
<reference evidence="6 7" key="1">
    <citation type="submission" date="2019-06" db="EMBL/GenBank/DDBJ databases">
        <title>Draft genomes of female and male turbot (Scophthalmus maximus).</title>
        <authorList>
            <person name="Xu H."/>
            <person name="Xu X.-W."/>
            <person name="Shao C."/>
            <person name="Chen S."/>
        </authorList>
    </citation>
    <scope>NUCLEOTIDE SEQUENCE [LARGE SCALE GENOMIC DNA]</scope>
    <source>
        <strain evidence="6">Ysfricsl-2016a</strain>
        <tissue evidence="6">Blood</tissue>
    </source>
</reference>
<comment type="subcellular location">
    <subcellularLocation>
        <location evidence="1">Secreted</location>
    </subcellularLocation>
</comment>
<evidence type="ECO:0000256" key="2">
    <source>
        <dbReference type="ARBA" id="ARBA00022525"/>
    </source>
</evidence>
<dbReference type="GO" id="GO:0005184">
    <property type="term" value="F:neuropeptide hormone activity"/>
    <property type="evidence" value="ECO:0007669"/>
    <property type="project" value="TreeGrafter"/>
</dbReference>
<dbReference type="Gene3D" id="4.10.760.10">
    <property type="entry name" value="Agouti domain"/>
    <property type="match status" value="1"/>
</dbReference>
<keyword evidence="3" id="KW-1015">Disulfide bond</keyword>
<organism evidence="6 7">
    <name type="scientific">Scophthalmus maximus</name>
    <name type="common">Turbot</name>
    <name type="synonym">Psetta maxima</name>
    <dbReference type="NCBI Taxonomy" id="52904"/>
    <lineage>
        <taxon>Eukaryota</taxon>
        <taxon>Metazoa</taxon>
        <taxon>Chordata</taxon>
        <taxon>Craniata</taxon>
        <taxon>Vertebrata</taxon>
        <taxon>Euteleostomi</taxon>
        <taxon>Actinopterygii</taxon>
        <taxon>Neopterygii</taxon>
        <taxon>Teleostei</taxon>
        <taxon>Neoteleostei</taxon>
        <taxon>Acanthomorphata</taxon>
        <taxon>Carangaria</taxon>
        <taxon>Pleuronectiformes</taxon>
        <taxon>Pleuronectoidei</taxon>
        <taxon>Scophthalmidae</taxon>
        <taxon>Scophthalmus</taxon>
    </lineage>
</organism>
<dbReference type="GO" id="GO:0008343">
    <property type="term" value="P:adult feeding behavior"/>
    <property type="evidence" value="ECO:0007669"/>
    <property type="project" value="TreeGrafter"/>
</dbReference>
<dbReference type="InterPro" id="IPR036836">
    <property type="entry name" value="Agouti_dom_sf"/>
</dbReference>
<feature type="signal peptide" evidence="5">
    <location>
        <begin position="1"/>
        <end position="18"/>
    </location>
</feature>
<keyword evidence="5" id="KW-0732">Signal</keyword>
<dbReference type="SUPFAM" id="SSF57055">
    <property type="entry name" value="Agouti-related protein"/>
    <property type="match status" value="1"/>
</dbReference>
<sequence length="138" mass="15343">MKLAVLCLCVLHVTFADAGIFARNEPQATNRNLSANRERATQSAAGPSNHGRQRPLFARRGQYERQSVPKPGVVHVSPNVLPRPRKVAPKPVMPTCSQPAQTCLPQSGCCGPHNMCHCRFFNAICFCRRKNSQYEKKT</sequence>
<keyword evidence="2" id="KW-0964">Secreted</keyword>
<dbReference type="AlphaFoldDB" id="A0A6A4S9I5"/>
<dbReference type="EMBL" id="VEVO01000017">
    <property type="protein sequence ID" value="KAF0028290.1"/>
    <property type="molecule type" value="Genomic_DNA"/>
</dbReference>
<dbReference type="GO" id="GO:2000253">
    <property type="term" value="P:positive regulation of feeding behavior"/>
    <property type="evidence" value="ECO:0007669"/>
    <property type="project" value="TreeGrafter"/>
</dbReference>
<proteinExistence type="predicted"/>
<feature type="compositionally biased region" description="Polar residues" evidence="4">
    <location>
        <begin position="31"/>
        <end position="46"/>
    </location>
</feature>
<evidence type="ECO:0000313" key="6">
    <source>
        <dbReference type="EMBL" id="KAF0028290.1"/>
    </source>
</evidence>
<evidence type="ECO:0000256" key="5">
    <source>
        <dbReference type="SAM" id="SignalP"/>
    </source>
</evidence>
<evidence type="ECO:0000256" key="1">
    <source>
        <dbReference type="ARBA" id="ARBA00004613"/>
    </source>
</evidence>
<evidence type="ECO:0008006" key="8">
    <source>
        <dbReference type="Google" id="ProtNLM"/>
    </source>
</evidence>
<dbReference type="SMART" id="SM00792">
    <property type="entry name" value="Agouti"/>
    <property type="match status" value="1"/>
</dbReference>
<dbReference type="GO" id="GO:0005615">
    <property type="term" value="C:extracellular space"/>
    <property type="evidence" value="ECO:0007669"/>
    <property type="project" value="TreeGrafter"/>
</dbReference>
<evidence type="ECO:0000256" key="4">
    <source>
        <dbReference type="SAM" id="MobiDB-lite"/>
    </source>
</evidence>
<dbReference type="GO" id="GO:0007218">
    <property type="term" value="P:neuropeptide signaling pathway"/>
    <property type="evidence" value="ECO:0007669"/>
    <property type="project" value="TreeGrafter"/>
</dbReference>
<name>A0A6A4S9I5_SCOMX</name>
<gene>
    <name evidence="6" type="ORF">F2P81_019377</name>
</gene>
<evidence type="ECO:0000256" key="3">
    <source>
        <dbReference type="ARBA" id="ARBA00023157"/>
    </source>
</evidence>
<feature type="region of interest" description="Disordered" evidence="4">
    <location>
        <begin position="31"/>
        <end position="85"/>
    </location>
</feature>
<feature type="chain" id="PRO_5025474015" description="Agouti domain-containing protein" evidence="5">
    <location>
        <begin position="19"/>
        <end position="138"/>
    </location>
</feature>
<dbReference type="PANTHER" id="PTHR16551:SF5">
    <property type="entry name" value="AGOUTI-RELATED PEPTIDE 2"/>
    <property type="match status" value="1"/>
</dbReference>